<organism evidence="1 3">
    <name type="scientific">Rotaria socialis</name>
    <dbReference type="NCBI Taxonomy" id="392032"/>
    <lineage>
        <taxon>Eukaryota</taxon>
        <taxon>Metazoa</taxon>
        <taxon>Spiralia</taxon>
        <taxon>Gnathifera</taxon>
        <taxon>Rotifera</taxon>
        <taxon>Eurotatoria</taxon>
        <taxon>Bdelloidea</taxon>
        <taxon>Philodinida</taxon>
        <taxon>Philodinidae</taxon>
        <taxon>Rotaria</taxon>
    </lineage>
</organism>
<comment type="caution">
    <text evidence="1">The sequence shown here is derived from an EMBL/GenBank/DDBJ whole genome shotgun (WGS) entry which is preliminary data.</text>
</comment>
<reference evidence="1" key="1">
    <citation type="submission" date="2021-02" db="EMBL/GenBank/DDBJ databases">
        <authorList>
            <person name="Nowell W R."/>
        </authorList>
    </citation>
    <scope>NUCLEOTIDE SEQUENCE</scope>
</reference>
<dbReference type="Proteomes" id="UP000663869">
    <property type="component" value="Unassembled WGS sequence"/>
</dbReference>
<dbReference type="EMBL" id="CAJNYU010004529">
    <property type="protein sequence ID" value="CAF3767431.1"/>
    <property type="molecule type" value="Genomic_DNA"/>
</dbReference>
<proteinExistence type="predicted"/>
<protein>
    <submittedName>
        <fullName evidence="1">Uncharacterized protein</fullName>
    </submittedName>
</protein>
<dbReference type="AlphaFoldDB" id="A0A818ZEI8"/>
<accession>A0A818ZEI8</accession>
<evidence type="ECO:0000313" key="1">
    <source>
        <dbReference type="EMBL" id="CAF3767431.1"/>
    </source>
</evidence>
<evidence type="ECO:0000313" key="2">
    <source>
        <dbReference type="EMBL" id="CAF4400851.1"/>
    </source>
</evidence>
<dbReference type="Proteomes" id="UP000663862">
    <property type="component" value="Unassembled WGS sequence"/>
</dbReference>
<name>A0A818ZEI8_9BILA</name>
<sequence>MEQNLDIVDLKDWIKTDEDIEIIPLNQRYEDPDSMINQCRSTEPIVDKTILGDLQREFGTPPSSQLSKVVRAIEKSNPFILVPVHKYNDRTKQLFLDSGLNELQIRRIKNISQNILRRSLYGVLFLQDGKFFAKKPNRVNIRNTIISYSTLKPDGNLESPWDSVVYATKRCIEYRNNDDDDWQLFDMDQHIDDNERSHYLECLVKYLFPVGLVQYTGLFIIRLKPNIQIRIAKTYSNFMRGDWLPLNVKYNQHKFYRLYPFIQYLQQHPDFA</sequence>
<dbReference type="EMBL" id="CAJOBQ010000677">
    <property type="protein sequence ID" value="CAF4400851.1"/>
    <property type="molecule type" value="Genomic_DNA"/>
</dbReference>
<gene>
    <name evidence="1" type="ORF">FME351_LOCUS31751</name>
    <name evidence="2" type="ORF">TSG867_LOCUS12979</name>
</gene>
<evidence type="ECO:0000313" key="3">
    <source>
        <dbReference type="Proteomes" id="UP000663869"/>
    </source>
</evidence>